<evidence type="ECO:0000256" key="1">
    <source>
        <dbReference type="SAM" id="MobiDB-lite"/>
    </source>
</evidence>
<gene>
    <name evidence="2" type="ORF">GUR47_15315</name>
</gene>
<dbReference type="AlphaFoldDB" id="A0A6B3QJW1"/>
<sequence>MGHLCYLRKAAFAALCRICRMCGIQVDHLYPDGDAATEGETVPPRWETRRRRCVTSPVRRNVTRGAPTRPGQSLHIPSQRLV</sequence>
<accession>A0A6B3QJW1</accession>
<evidence type="ECO:0000313" key="2">
    <source>
        <dbReference type="EMBL" id="NEV88028.1"/>
    </source>
</evidence>
<comment type="caution">
    <text evidence="2">The sequence shown here is derived from an EMBL/GenBank/DDBJ whole genome shotgun (WGS) entry which is preliminary data.</text>
</comment>
<proteinExistence type="predicted"/>
<reference evidence="2" key="1">
    <citation type="journal article" date="2020" name="Microorganisms">
        <title>Isolation, Genomic and Metabolomic Characterization of Streptomyces tendae VITAKN with Quorum Sensing Inhibitory Activity from Southern India.</title>
        <authorList>
            <person name="Ishaque N.M."/>
            <person name="Burgsdorf I."/>
            <person name="Limlingan Malit J.J."/>
            <person name="Saha S."/>
            <person name="Teta R."/>
            <person name="Ewe D."/>
            <person name="Kannabiran K."/>
            <person name="Hrouzek P."/>
            <person name="Steindler L."/>
            <person name="Costantino V."/>
            <person name="Saurav K."/>
        </authorList>
    </citation>
    <scope>NUCLEOTIDE SEQUENCE</scope>
    <source>
        <strain evidence="2">VITAKN</strain>
    </source>
</reference>
<organism evidence="2">
    <name type="scientific">Streptomyces tendae</name>
    <dbReference type="NCBI Taxonomy" id="1932"/>
    <lineage>
        <taxon>Bacteria</taxon>
        <taxon>Bacillati</taxon>
        <taxon>Actinomycetota</taxon>
        <taxon>Actinomycetes</taxon>
        <taxon>Kitasatosporales</taxon>
        <taxon>Streptomycetaceae</taxon>
        <taxon>Streptomyces</taxon>
    </lineage>
</organism>
<protein>
    <submittedName>
        <fullName evidence="2">Uncharacterized protein</fullName>
    </submittedName>
</protein>
<feature type="region of interest" description="Disordered" evidence="1">
    <location>
        <begin position="60"/>
        <end position="82"/>
    </location>
</feature>
<dbReference type="EMBL" id="JAAIFS010000003">
    <property type="protein sequence ID" value="NEV88028.1"/>
    <property type="molecule type" value="Genomic_DNA"/>
</dbReference>
<name>A0A6B3QJW1_STRTE</name>